<dbReference type="GO" id="GO:0003700">
    <property type="term" value="F:DNA-binding transcription factor activity"/>
    <property type="evidence" value="ECO:0007669"/>
    <property type="project" value="TreeGrafter"/>
</dbReference>
<dbReference type="Pfam" id="PF09339">
    <property type="entry name" value="HTH_IclR"/>
    <property type="match status" value="1"/>
</dbReference>
<evidence type="ECO:0000256" key="2">
    <source>
        <dbReference type="ARBA" id="ARBA00023125"/>
    </source>
</evidence>
<keyword evidence="1" id="KW-0805">Transcription regulation</keyword>
<dbReference type="SUPFAM" id="SSF46785">
    <property type="entry name" value="Winged helix' DNA-binding domain"/>
    <property type="match status" value="1"/>
</dbReference>
<dbReference type="InterPro" id="IPR029016">
    <property type="entry name" value="GAF-like_dom_sf"/>
</dbReference>
<dbReference type="AlphaFoldDB" id="A0A2S8J9T6"/>
<dbReference type="Pfam" id="PF01614">
    <property type="entry name" value="IclR_C"/>
    <property type="match status" value="1"/>
</dbReference>
<dbReference type="InterPro" id="IPR036390">
    <property type="entry name" value="WH_DNA-bd_sf"/>
</dbReference>
<dbReference type="InterPro" id="IPR014757">
    <property type="entry name" value="Tscrpt_reg_IclR_C"/>
</dbReference>
<feature type="domain" description="HTH iclR-type" evidence="4">
    <location>
        <begin position="18"/>
        <end position="79"/>
    </location>
</feature>
<gene>
    <name evidence="6" type="ORF">C5613_18735</name>
</gene>
<dbReference type="InterPro" id="IPR036388">
    <property type="entry name" value="WH-like_DNA-bd_sf"/>
</dbReference>
<keyword evidence="3" id="KW-0804">Transcription</keyword>
<dbReference type="Gene3D" id="3.30.450.40">
    <property type="match status" value="1"/>
</dbReference>
<evidence type="ECO:0000259" key="5">
    <source>
        <dbReference type="PROSITE" id="PS51078"/>
    </source>
</evidence>
<comment type="caution">
    <text evidence="6">The sequence shown here is derived from an EMBL/GenBank/DDBJ whole genome shotgun (WGS) entry which is preliminary data.</text>
</comment>
<accession>A0A2S8J9T6</accession>
<dbReference type="InterPro" id="IPR005471">
    <property type="entry name" value="Tscrpt_reg_IclR_N"/>
</dbReference>
<dbReference type="InterPro" id="IPR050707">
    <property type="entry name" value="HTH_MetabolicPath_Reg"/>
</dbReference>
<dbReference type="PROSITE" id="PS51077">
    <property type="entry name" value="HTH_ICLR"/>
    <property type="match status" value="1"/>
</dbReference>
<dbReference type="GO" id="GO:0003677">
    <property type="term" value="F:DNA binding"/>
    <property type="evidence" value="ECO:0007669"/>
    <property type="project" value="UniProtKB-KW"/>
</dbReference>
<dbReference type="EMBL" id="PUIO01000021">
    <property type="protein sequence ID" value="PQP23392.1"/>
    <property type="molecule type" value="Genomic_DNA"/>
</dbReference>
<name>A0A2S8J9T6_RHOOP</name>
<dbReference type="RefSeq" id="WP_105416536.1">
    <property type="nucleotide sequence ID" value="NZ_PUIO01000021.1"/>
</dbReference>
<protein>
    <recommendedName>
        <fullName evidence="8">IclR family transcriptional regulator</fullName>
    </recommendedName>
</protein>
<dbReference type="PROSITE" id="PS51078">
    <property type="entry name" value="ICLR_ED"/>
    <property type="match status" value="1"/>
</dbReference>
<evidence type="ECO:0000259" key="4">
    <source>
        <dbReference type="PROSITE" id="PS51077"/>
    </source>
</evidence>
<dbReference type="Gene3D" id="1.10.10.10">
    <property type="entry name" value="Winged helix-like DNA-binding domain superfamily/Winged helix DNA-binding domain"/>
    <property type="match status" value="1"/>
</dbReference>
<dbReference type="PANTHER" id="PTHR30136">
    <property type="entry name" value="HELIX-TURN-HELIX TRANSCRIPTIONAL REGULATOR, ICLR FAMILY"/>
    <property type="match status" value="1"/>
</dbReference>
<feature type="domain" description="IclR-ED" evidence="5">
    <location>
        <begin position="77"/>
        <end position="250"/>
    </location>
</feature>
<keyword evidence="2" id="KW-0238">DNA-binding</keyword>
<dbReference type="PANTHER" id="PTHR30136:SF35">
    <property type="entry name" value="HTH-TYPE TRANSCRIPTIONAL REGULATOR RV1719"/>
    <property type="match status" value="1"/>
</dbReference>
<reference evidence="7" key="1">
    <citation type="submission" date="2018-02" db="EMBL/GenBank/DDBJ databases">
        <title>Draft genome sequencing of Rhodococcus opacus KU647198.</title>
        <authorList>
            <person name="Zheng B.-X."/>
        </authorList>
    </citation>
    <scope>NUCLEOTIDE SEQUENCE [LARGE SCALE GENOMIC DNA]</scope>
    <source>
        <strain evidence="7">04-OD7</strain>
    </source>
</reference>
<proteinExistence type="predicted"/>
<evidence type="ECO:0000256" key="1">
    <source>
        <dbReference type="ARBA" id="ARBA00023015"/>
    </source>
</evidence>
<evidence type="ECO:0000313" key="7">
    <source>
        <dbReference type="Proteomes" id="UP000239290"/>
    </source>
</evidence>
<evidence type="ECO:0000313" key="6">
    <source>
        <dbReference type="EMBL" id="PQP23392.1"/>
    </source>
</evidence>
<sequence>MAVKGTSDGPARAADHEHRTVSRVMAVLEAVIANEPKGMRLGDLADTVGAPKSSIHGLARGLIATGHLREGHGRYYQGPAVAVMISGEQALPPRFHSMLVELSSEWNETALLAKLVGDSVMNIDVVESDQLIRASPVLRVRRPLWPSSYGKNFLALMDPQKQDAYLRRKYPDPRERERMLQELTEVRGTHLAFNREESSSGLFGVSSPITIDNEPVTLAIGLVGPAARTKGHEADLANSVLKAARILAES</sequence>
<organism evidence="6 7">
    <name type="scientific">Rhodococcus opacus</name>
    <name type="common">Nocardia opaca</name>
    <dbReference type="NCBI Taxonomy" id="37919"/>
    <lineage>
        <taxon>Bacteria</taxon>
        <taxon>Bacillati</taxon>
        <taxon>Actinomycetota</taxon>
        <taxon>Actinomycetes</taxon>
        <taxon>Mycobacteriales</taxon>
        <taxon>Nocardiaceae</taxon>
        <taxon>Rhodococcus</taxon>
    </lineage>
</organism>
<dbReference type="Proteomes" id="UP000239290">
    <property type="component" value="Unassembled WGS sequence"/>
</dbReference>
<dbReference type="GO" id="GO:0045892">
    <property type="term" value="P:negative regulation of DNA-templated transcription"/>
    <property type="evidence" value="ECO:0007669"/>
    <property type="project" value="TreeGrafter"/>
</dbReference>
<evidence type="ECO:0008006" key="8">
    <source>
        <dbReference type="Google" id="ProtNLM"/>
    </source>
</evidence>
<dbReference type="SUPFAM" id="SSF55781">
    <property type="entry name" value="GAF domain-like"/>
    <property type="match status" value="1"/>
</dbReference>
<evidence type="ECO:0000256" key="3">
    <source>
        <dbReference type="ARBA" id="ARBA00023163"/>
    </source>
</evidence>